<comment type="subcellular location">
    <subcellularLocation>
        <location evidence="1">Nucleus</location>
    </subcellularLocation>
</comment>
<evidence type="ECO:0000256" key="2">
    <source>
        <dbReference type="ARBA" id="ARBA00007922"/>
    </source>
</evidence>
<dbReference type="EMBL" id="LR899012">
    <property type="protein sequence ID" value="CAD7088035.1"/>
    <property type="molecule type" value="Genomic_DNA"/>
</dbReference>
<keyword evidence="6" id="KW-0539">Nucleus</keyword>
<dbReference type="InterPro" id="IPR036388">
    <property type="entry name" value="WH-like_DNA-bd_sf"/>
</dbReference>
<keyword evidence="7" id="KW-0469">Meiosis</keyword>
<evidence type="ECO:0000259" key="9">
    <source>
        <dbReference type="Pfam" id="PF07106"/>
    </source>
</evidence>
<feature type="domain" description="Leucine zipper with capping helix" evidence="10">
    <location>
        <begin position="165"/>
        <end position="219"/>
    </location>
</feature>
<comment type="similarity">
    <text evidence="2">Belongs to the HOP2 family.</text>
</comment>
<evidence type="ECO:0000256" key="7">
    <source>
        <dbReference type="ARBA" id="ARBA00023254"/>
    </source>
</evidence>
<evidence type="ECO:0000313" key="12">
    <source>
        <dbReference type="Proteomes" id="UP000594454"/>
    </source>
</evidence>
<dbReference type="GO" id="GO:0010774">
    <property type="term" value="P:meiotic strand invasion involved in reciprocal meiotic recombination"/>
    <property type="evidence" value="ECO:0007669"/>
    <property type="project" value="TreeGrafter"/>
</dbReference>
<organism evidence="11 12">
    <name type="scientific">Hermetia illucens</name>
    <name type="common">Black soldier fly</name>
    <dbReference type="NCBI Taxonomy" id="343691"/>
    <lineage>
        <taxon>Eukaryota</taxon>
        <taxon>Metazoa</taxon>
        <taxon>Ecdysozoa</taxon>
        <taxon>Arthropoda</taxon>
        <taxon>Hexapoda</taxon>
        <taxon>Insecta</taxon>
        <taxon>Pterygota</taxon>
        <taxon>Neoptera</taxon>
        <taxon>Endopterygota</taxon>
        <taxon>Diptera</taxon>
        <taxon>Brachycera</taxon>
        <taxon>Stratiomyomorpha</taxon>
        <taxon>Stratiomyidae</taxon>
        <taxon>Hermetiinae</taxon>
        <taxon>Hermetia</taxon>
    </lineage>
</organism>
<dbReference type="InParanoid" id="A0A7R8UVS5"/>
<dbReference type="GO" id="GO:0000794">
    <property type="term" value="C:condensed nuclear chromosome"/>
    <property type="evidence" value="ECO:0007669"/>
    <property type="project" value="TreeGrafter"/>
</dbReference>
<keyword evidence="12" id="KW-1185">Reference proteome</keyword>
<name>A0A7R8UVS5_HERIL</name>
<feature type="domain" description="Homologous-pairing protein 2 winged helix" evidence="9">
    <location>
        <begin position="22"/>
        <end position="80"/>
    </location>
</feature>
<proteinExistence type="inferred from homology"/>
<dbReference type="Pfam" id="PF18517">
    <property type="entry name" value="LZ3wCH"/>
    <property type="match status" value="1"/>
</dbReference>
<evidence type="ECO:0000259" key="10">
    <source>
        <dbReference type="Pfam" id="PF18517"/>
    </source>
</evidence>
<dbReference type="GO" id="GO:0120230">
    <property type="term" value="F:recombinase activator activity"/>
    <property type="evidence" value="ECO:0007669"/>
    <property type="project" value="TreeGrafter"/>
</dbReference>
<accession>A0A7R8UVS5</accession>
<dbReference type="GO" id="GO:0120231">
    <property type="term" value="C:DNA recombinase auxiliary factor complex"/>
    <property type="evidence" value="ECO:0007669"/>
    <property type="project" value="TreeGrafter"/>
</dbReference>
<dbReference type="GO" id="GO:0000709">
    <property type="term" value="P:meiotic joint molecule formation"/>
    <property type="evidence" value="ECO:0007669"/>
    <property type="project" value="TreeGrafter"/>
</dbReference>
<dbReference type="Proteomes" id="UP000594454">
    <property type="component" value="Chromosome 4"/>
</dbReference>
<evidence type="ECO:0000256" key="6">
    <source>
        <dbReference type="ARBA" id="ARBA00023242"/>
    </source>
</evidence>
<evidence type="ECO:0000256" key="8">
    <source>
        <dbReference type="SAM" id="Coils"/>
    </source>
</evidence>
<reference evidence="11 12" key="1">
    <citation type="submission" date="2020-11" db="EMBL/GenBank/DDBJ databases">
        <authorList>
            <person name="Wallbank WR R."/>
            <person name="Pardo Diaz C."/>
            <person name="Kozak K."/>
            <person name="Martin S."/>
            <person name="Jiggins C."/>
            <person name="Moest M."/>
            <person name="Warren A I."/>
            <person name="Generalovic N T."/>
            <person name="Byers J.R.P. K."/>
            <person name="Montejo-Kovacevich G."/>
            <person name="Yen C E."/>
        </authorList>
    </citation>
    <scope>NUCLEOTIDE SEQUENCE [LARGE SCALE GENOMIC DNA]</scope>
</reference>
<feature type="coiled-coil region" evidence="8">
    <location>
        <begin position="86"/>
        <end position="127"/>
    </location>
</feature>
<dbReference type="GO" id="GO:0003690">
    <property type="term" value="F:double-stranded DNA binding"/>
    <property type="evidence" value="ECO:0007669"/>
    <property type="project" value="TreeGrafter"/>
</dbReference>
<evidence type="ECO:0000256" key="5">
    <source>
        <dbReference type="ARBA" id="ARBA00023172"/>
    </source>
</evidence>
<keyword evidence="5" id="KW-0233">DNA recombination</keyword>
<protein>
    <recommendedName>
        <fullName evidence="3">Homologous-pairing protein 2 homolog</fullName>
    </recommendedName>
</protein>
<keyword evidence="4 8" id="KW-0175">Coiled coil</keyword>
<dbReference type="Pfam" id="PF07106">
    <property type="entry name" value="WHD_TBPIP"/>
    <property type="match status" value="1"/>
</dbReference>
<evidence type="ECO:0000256" key="3">
    <source>
        <dbReference type="ARBA" id="ARBA00016093"/>
    </source>
</evidence>
<dbReference type="PANTHER" id="PTHR15938">
    <property type="entry name" value="TBP-1 INTERACTING PROTEIN"/>
    <property type="match status" value="1"/>
</dbReference>
<dbReference type="OrthoDB" id="272266at2759"/>
<dbReference type="PANTHER" id="PTHR15938:SF0">
    <property type="entry name" value="HOMOLOGOUS-PAIRING PROTEIN 2 HOMOLOG"/>
    <property type="match status" value="1"/>
</dbReference>
<evidence type="ECO:0000256" key="1">
    <source>
        <dbReference type="ARBA" id="ARBA00004123"/>
    </source>
</evidence>
<sequence>MFEKDNSISFSLRTTSKKQLQDMLLKFLHDNMRPFSFNDIHERCAKSESRSAVQKAIDSLVSREKVIEKQIGKQKIYFLNQGVDNDDQEVAEISQLEQKVDNLQKSLKEKEERIKKYEIELKQLSSKPSQIDLEIQQDDLKIKVLTLTEKLDLRRASQGNISESDHDIKNIQDKYSKMLAEFRKRKRICNNMIDSILEGYPKTKKQLLEDIGVETDEMVNFSLNV</sequence>
<dbReference type="AlphaFoldDB" id="A0A7R8UVS5"/>
<dbReference type="InterPro" id="IPR010776">
    <property type="entry name" value="Hop2_WH_dom"/>
</dbReference>
<dbReference type="Gene3D" id="1.10.10.10">
    <property type="entry name" value="Winged helix-like DNA-binding domain superfamily/Winged helix DNA-binding domain"/>
    <property type="match status" value="1"/>
</dbReference>
<gene>
    <name evidence="11" type="ORF">HERILL_LOCUS10697</name>
</gene>
<dbReference type="GO" id="GO:0007129">
    <property type="term" value="P:homologous chromosome pairing at meiosis"/>
    <property type="evidence" value="ECO:0007669"/>
    <property type="project" value="TreeGrafter"/>
</dbReference>
<evidence type="ECO:0000313" key="11">
    <source>
        <dbReference type="EMBL" id="CAD7088035.1"/>
    </source>
</evidence>
<evidence type="ECO:0000256" key="4">
    <source>
        <dbReference type="ARBA" id="ARBA00023054"/>
    </source>
</evidence>
<dbReference type="InterPro" id="IPR040661">
    <property type="entry name" value="LZ3wCH"/>
</dbReference>